<reference evidence="2" key="1">
    <citation type="submission" date="2021-05" db="EMBL/GenBank/DDBJ databases">
        <authorList>
            <person name="Stam R."/>
        </authorList>
    </citation>
    <scope>NUCLEOTIDE SEQUENCE</scope>
    <source>
        <strain evidence="2">CS162</strain>
    </source>
</reference>
<keyword evidence="1" id="KW-0812">Transmembrane</keyword>
<keyword evidence="1" id="KW-1133">Transmembrane helix</keyword>
<dbReference type="AlphaFoldDB" id="A0A8J2I3R0"/>
<sequence length="127" mass="13200">MSSMISFSVSTHSATSTAIATGNGELSGGAKAGIGVGATLGAIALIGLGIFIAKALRWRKKARNATSSYRLPEEYTSKDVYRYEQDGNPVQLAGTESELHEMPGSVKVSELDQGSYIRSVGGSATKA</sequence>
<dbReference type="GeneID" id="67017879"/>
<organism evidence="2 3">
    <name type="scientific">Alternaria atra</name>
    <dbReference type="NCBI Taxonomy" id="119953"/>
    <lineage>
        <taxon>Eukaryota</taxon>
        <taxon>Fungi</taxon>
        <taxon>Dikarya</taxon>
        <taxon>Ascomycota</taxon>
        <taxon>Pezizomycotina</taxon>
        <taxon>Dothideomycetes</taxon>
        <taxon>Pleosporomycetidae</taxon>
        <taxon>Pleosporales</taxon>
        <taxon>Pleosporineae</taxon>
        <taxon>Pleosporaceae</taxon>
        <taxon>Alternaria</taxon>
        <taxon>Alternaria sect. Ulocladioides</taxon>
    </lineage>
</organism>
<feature type="transmembrane region" description="Helical" evidence="1">
    <location>
        <begin position="30"/>
        <end position="53"/>
    </location>
</feature>
<dbReference type="OrthoDB" id="10369072at2759"/>
<evidence type="ECO:0000313" key="2">
    <source>
        <dbReference type="EMBL" id="CAG5161462.1"/>
    </source>
</evidence>
<evidence type="ECO:0000256" key="1">
    <source>
        <dbReference type="SAM" id="Phobius"/>
    </source>
</evidence>
<name>A0A8J2I3R0_9PLEO</name>
<gene>
    <name evidence="2" type="ORF">ALTATR162_LOCUS6034</name>
</gene>
<dbReference type="Proteomes" id="UP000676310">
    <property type="component" value="Unassembled WGS sequence"/>
</dbReference>
<evidence type="ECO:0000313" key="3">
    <source>
        <dbReference type="Proteomes" id="UP000676310"/>
    </source>
</evidence>
<accession>A0A8J2I3R0</accession>
<keyword evidence="1" id="KW-0472">Membrane</keyword>
<proteinExistence type="predicted"/>
<dbReference type="RefSeq" id="XP_043169590.1">
    <property type="nucleotide sequence ID" value="XM_043313655.1"/>
</dbReference>
<keyword evidence="3" id="KW-1185">Reference proteome</keyword>
<protein>
    <submittedName>
        <fullName evidence="2">Uncharacterized protein</fullName>
    </submittedName>
</protein>
<dbReference type="EMBL" id="CAJRGZ010000019">
    <property type="protein sequence ID" value="CAG5161462.1"/>
    <property type="molecule type" value="Genomic_DNA"/>
</dbReference>
<comment type="caution">
    <text evidence="2">The sequence shown here is derived from an EMBL/GenBank/DDBJ whole genome shotgun (WGS) entry which is preliminary data.</text>
</comment>